<organism evidence="2 3">
    <name type="scientific">Thiothrix lacustris</name>
    <dbReference type="NCBI Taxonomy" id="525917"/>
    <lineage>
        <taxon>Bacteria</taxon>
        <taxon>Pseudomonadati</taxon>
        <taxon>Pseudomonadota</taxon>
        <taxon>Gammaproteobacteria</taxon>
        <taxon>Thiotrichales</taxon>
        <taxon>Thiotrichaceae</taxon>
        <taxon>Thiothrix</taxon>
    </lineage>
</organism>
<dbReference type="Proteomes" id="UP000192491">
    <property type="component" value="Unassembled WGS sequence"/>
</dbReference>
<evidence type="ECO:0000256" key="1">
    <source>
        <dbReference type="SAM" id="MobiDB-lite"/>
    </source>
</evidence>
<gene>
    <name evidence="2" type="ORF">BWK73_04580</name>
</gene>
<accession>A0A1Y1QY26</accession>
<feature type="region of interest" description="Disordered" evidence="1">
    <location>
        <begin position="86"/>
        <end position="107"/>
    </location>
</feature>
<evidence type="ECO:0000313" key="2">
    <source>
        <dbReference type="EMBL" id="OQX16143.1"/>
    </source>
</evidence>
<dbReference type="Gene3D" id="1.10.530.10">
    <property type="match status" value="1"/>
</dbReference>
<sequence>MNRAVFFDQIRPMFPGGLRQYQVERIEAILDAWEATDHTDNRWLAYALGTAHHESMWEGIPFEAYREQGGTAYFTRLYDITQNPRKAKDLGNTQPGDGAKFHGRGPDMITGRRNYANESKRCGVDLVAHPEKAEEPRMAAERLIRNMVAGAYRKHKLADFFIGNVARWVDARNIINHPSSKPHEVAEFAKRYYKAIELAQVITPPVDLAPAEQYSLVTTEQGETLGMIESSDVPAPQQEVTVKPVTQRKTITHDAVLNNPLMAIFLKIIPPGYGTYVTLIVWIGLNVASAFGVEIPLFDAMSGNETIGGVLGFVLMRLRFAMK</sequence>
<proteinExistence type="predicted"/>
<protein>
    <submittedName>
        <fullName evidence="2">Uncharacterized protein</fullName>
    </submittedName>
</protein>
<dbReference type="EMBL" id="MTEJ01000007">
    <property type="protein sequence ID" value="OQX16143.1"/>
    <property type="molecule type" value="Genomic_DNA"/>
</dbReference>
<dbReference type="InterPro" id="IPR023346">
    <property type="entry name" value="Lysozyme-like_dom_sf"/>
</dbReference>
<comment type="caution">
    <text evidence="2">The sequence shown here is derived from an EMBL/GenBank/DDBJ whole genome shotgun (WGS) entry which is preliminary data.</text>
</comment>
<reference evidence="2 3" key="1">
    <citation type="submission" date="2017-01" db="EMBL/GenBank/DDBJ databases">
        <title>Novel large sulfur bacteria in the metagenomes of groundwater-fed chemosynthetic microbial mats in the Lake Huron basin.</title>
        <authorList>
            <person name="Sharrar A.M."/>
            <person name="Flood B.E."/>
            <person name="Bailey J.V."/>
            <person name="Jones D.S."/>
            <person name="Biddanda B."/>
            <person name="Ruberg S.A."/>
            <person name="Marcus D.N."/>
            <person name="Dick G.J."/>
        </authorList>
    </citation>
    <scope>NUCLEOTIDE SEQUENCE [LARGE SCALE GENOMIC DNA]</scope>
    <source>
        <strain evidence="2">A8</strain>
    </source>
</reference>
<name>A0A1Y1QY26_9GAMM</name>
<dbReference type="SUPFAM" id="SSF53955">
    <property type="entry name" value="Lysozyme-like"/>
    <property type="match status" value="1"/>
</dbReference>
<evidence type="ECO:0000313" key="3">
    <source>
        <dbReference type="Proteomes" id="UP000192491"/>
    </source>
</evidence>
<dbReference type="AlphaFoldDB" id="A0A1Y1QY26"/>